<evidence type="ECO:0000313" key="17">
    <source>
        <dbReference type="EMBL" id="BCD87836.1"/>
    </source>
</evidence>
<evidence type="ECO:0000256" key="8">
    <source>
        <dbReference type="ARBA" id="ARBA00022927"/>
    </source>
</evidence>
<keyword evidence="8" id="KW-0653">Protein transport</keyword>
<dbReference type="GO" id="GO:0005047">
    <property type="term" value="F:signal recognition particle binding"/>
    <property type="evidence" value="ECO:0007669"/>
    <property type="project" value="TreeGrafter"/>
</dbReference>
<keyword evidence="18" id="KW-0282">Flagellum</keyword>
<proteinExistence type="inferred from homology"/>
<dbReference type="EMBL" id="AP023081">
    <property type="protein sequence ID" value="BCD87836.1"/>
    <property type="molecule type" value="Genomic_DNA"/>
</dbReference>
<dbReference type="InterPro" id="IPR003593">
    <property type="entry name" value="AAA+_ATPase"/>
</dbReference>
<dbReference type="Pfam" id="PF00448">
    <property type="entry name" value="SRP54"/>
    <property type="match status" value="1"/>
</dbReference>
<keyword evidence="5" id="KW-1003">Cell membrane</keyword>
<evidence type="ECO:0000259" key="15">
    <source>
        <dbReference type="SMART" id="SM00382"/>
    </source>
</evidence>
<feature type="domain" description="AAA+ ATPase" evidence="15">
    <location>
        <begin position="230"/>
        <end position="401"/>
    </location>
</feature>
<evidence type="ECO:0000256" key="4">
    <source>
        <dbReference type="ARBA" id="ARBA00022448"/>
    </source>
</evidence>
<dbReference type="RefSeq" id="WP_021220577.1">
    <property type="nucleotide sequence ID" value="NZ_AP023081.1"/>
</dbReference>
<evidence type="ECO:0000256" key="14">
    <source>
        <dbReference type="SAM" id="MobiDB-lite"/>
    </source>
</evidence>
<comment type="similarity">
    <text evidence="2">Belongs to the GTP-binding SRP family.</text>
</comment>
<dbReference type="GO" id="GO:0015031">
    <property type="term" value="P:protein transport"/>
    <property type="evidence" value="ECO:0007669"/>
    <property type="project" value="UniProtKB-KW"/>
</dbReference>
<evidence type="ECO:0000256" key="11">
    <source>
        <dbReference type="ARBA" id="ARBA00023225"/>
    </source>
</evidence>
<evidence type="ECO:0000256" key="9">
    <source>
        <dbReference type="ARBA" id="ARBA00023134"/>
    </source>
</evidence>
<dbReference type="SMART" id="SM00382">
    <property type="entry name" value="AAA"/>
    <property type="match status" value="1"/>
</dbReference>
<keyword evidence="9" id="KW-0342">GTP-binding</keyword>
<evidence type="ECO:0000256" key="10">
    <source>
        <dbReference type="ARBA" id="ARBA00023136"/>
    </source>
</evidence>
<evidence type="ECO:0000256" key="12">
    <source>
        <dbReference type="ARBA" id="ARBA00025337"/>
    </source>
</evidence>
<evidence type="ECO:0000313" key="19">
    <source>
        <dbReference type="Proteomes" id="UP001064896"/>
    </source>
</evidence>
<comment type="function">
    <text evidence="12">Necessary for flagellar biosynthesis. May be involved in translocation of the flagellum.</text>
</comment>
<dbReference type="Gene3D" id="1.20.120.1380">
    <property type="entry name" value="Flagellar FlhF biosynthesis protein, N domain"/>
    <property type="match status" value="1"/>
</dbReference>
<evidence type="ECO:0000256" key="3">
    <source>
        <dbReference type="ARBA" id="ARBA00014919"/>
    </source>
</evidence>
<dbReference type="CDD" id="cd17873">
    <property type="entry name" value="FlhF"/>
    <property type="match status" value="1"/>
</dbReference>
<evidence type="ECO:0000256" key="7">
    <source>
        <dbReference type="ARBA" id="ARBA00022795"/>
    </source>
</evidence>
<dbReference type="GO" id="GO:0005886">
    <property type="term" value="C:plasma membrane"/>
    <property type="evidence" value="ECO:0007669"/>
    <property type="project" value="UniProtKB-SubCell"/>
</dbReference>
<dbReference type="Gene3D" id="3.40.50.300">
    <property type="entry name" value="P-loop containing nucleotide triphosphate hydrolases"/>
    <property type="match status" value="1"/>
</dbReference>
<sequence length="451" mass="48484">MQVKRFFAADMRQAMKLVRDELGADASIIGTRRVAGGVEITAALDYPMPAPAPSKPNPALEAELRRTQTRIAEAHAELSNRGGQADAGKNRQLVADRSDVSAESLAAAMRPQRTERASASPLAAPAAQPKAAAPAAADQRSLDAMRFELNGLRELIEVQLGSIAWGQMQSRRPQQAGLWRRLQRMGLSAELSRALMERVASVKDPRQAWRMVLAHLAHAIRTPQQEPLEEGGVIALVGPAGMGKTTTLAKLAARYVLKYGAQQIALVSMDSYRIGAQEQLKTLGRILNVSVTHVDPGQSLTQALAPLARKRVVLIDTAGLPATDPALKMQLETLASRGVKARNYLVLAATSQSQVLKAAYHSYKRCGLSGCILTKLDEAASLGEVLGLAIGQHLPVAYLADGPRIPDDLQIPRSHQLVSRAVSLQTPEDPSEEAMADLFAGLYQNPARRVG</sequence>
<reference evidence="18" key="2">
    <citation type="submission" date="2023-08" db="EMBL/GenBank/DDBJ databases">
        <title>Increased levels of nutrients transform a symbiont into a lethal pathobiont.</title>
        <authorList>
            <person name="Lachnit T."/>
            <person name="Ulrich L."/>
            <person name="Willmer F.M."/>
            <person name="Hasenbein T."/>
            <person name="Steiner L.X."/>
            <person name="Wolters M."/>
            <person name="Herbst E.M."/>
            <person name="Deines P."/>
        </authorList>
    </citation>
    <scope>NUCLEOTIDE SEQUENCE</scope>
    <source>
        <strain evidence="18">T3</strain>
    </source>
</reference>
<dbReference type="GO" id="GO:0003924">
    <property type="term" value="F:GTPase activity"/>
    <property type="evidence" value="ECO:0007669"/>
    <property type="project" value="UniProtKB-UniRule"/>
</dbReference>
<keyword evidence="19" id="KW-1185">Reference proteome</keyword>
<dbReference type="SMART" id="SM00962">
    <property type="entry name" value="SRP54"/>
    <property type="match status" value="1"/>
</dbReference>
<dbReference type="GO" id="GO:0005525">
    <property type="term" value="F:GTP binding"/>
    <property type="evidence" value="ECO:0007669"/>
    <property type="project" value="UniProtKB-UniRule"/>
</dbReference>
<keyword evidence="4" id="KW-0813">Transport</keyword>
<feature type="domain" description="SRP54-type proteins GTP-binding" evidence="16">
    <location>
        <begin position="231"/>
        <end position="423"/>
    </location>
</feature>
<keyword evidence="11" id="KW-1006">Bacterial flagellum protein export</keyword>
<dbReference type="InterPro" id="IPR047040">
    <property type="entry name" value="FlhF__GTPase_dom"/>
</dbReference>
<evidence type="ECO:0000256" key="13">
    <source>
        <dbReference type="NCBIfam" id="TIGR03499"/>
    </source>
</evidence>
<dbReference type="PANTHER" id="PTHR43134:SF3">
    <property type="entry name" value="FLAGELLAR BIOSYNTHESIS PROTEIN FLHF"/>
    <property type="match status" value="1"/>
</dbReference>
<evidence type="ECO:0000313" key="18">
    <source>
        <dbReference type="EMBL" id="XBY66396.1"/>
    </source>
</evidence>
<dbReference type="InterPro" id="IPR020006">
    <property type="entry name" value="FlhF"/>
</dbReference>
<evidence type="ECO:0000256" key="2">
    <source>
        <dbReference type="ARBA" id="ARBA00008531"/>
    </source>
</evidence>
<dbReference type="InterPro" id="IPR000897">
    <property type="entry name" value="SRP54_GTPase_dom"/>
</dbReference>
<evidence type="ECO:0000256" key="1">
    <source>
        <dbReference type="ARBA" id="ARBA00004413"/>
    </source>
</evidence>
<feature type="region of interest" description="Disordered" evidence="14">
    <location>
        <begin position="109"/>
        <end position="137"/>
    </location>
</feature>
<feature type="compositionally biased region" description="Low complexity" evidence="14">
    <location>
        <begin position="117"/>
        <end position="137"/>
    </location>
</feature>
<protein>
    <recommendedName>
        <fullName evidence="3 13">Flagellar biosynthesis protein FlhF</fullName>
    </recommendedName>
</protein>
<dbReference type="AlphaFoldDB" id="A0AAU7Y7P6"/>
<dbReference type="FunFam" id="3.40.50.300:FF:000695">
    <property type="entry name" value="Flagellar biosynthesis regulator FlhF"/>
    <property type="match status" value="1"/>
</dbReference>
<comment type="subcellular location">
    <subcellularLocation>
        <location evidence="1">Cell membrane</location>
        <topology evidence="1">Peripheral membrane protein</topology>
        <orientation evidence="1">Cytoplasmic side</orientation>
    </subcellularLocation>
</comment>
<keyword evidence="7" id="KW-1005">Bacterial flagellum biogenesis</keyword>
<dbReference type="SUPFAM" id="SSF52540">
    <property type="entry name" value="P-loop containing nucleoside triphosphate hydrolases"/>
    <property type="match status" value="1"/>
</dbReference>
<keyword evidence="18" id="KW-0966">Cell projection</keyword>
<evidence type="ECO:0000256" key="6">
    <source>
        <dbReference type="ARBA" id="ARBA00022741"/>
    </source>
</evidence>
<accession>A0AAU7Y7P6</accession>
<evidence type="ECO:0000259" key="16">
    <source>
        <dbReference type="SMART" id="SM00962"/>
    </source>
</evidence>
<name>A0AAU7Y7P6_9PSED</name>
<dbReference type="GO" id="GO:0044781">
    <property type="term" value="P:bacterial-type flagellum organization"/>
    <property type="evidence" value="ECO:0007669"/>
    <property type="project" value="UniProtKB-UniRule"/>
</dbReference>
<dbReference type="InterPro" id="IPR027417">
    <property type="entry name" value="P-loop_NTPase"/>
</dbReference>
<dbReference type="GO" id="GO:0006614">
    <property type="term" value="P:SRP-dependent cotranslational protein targeting to membrane"/>
    <property type="evidence" value="ECO:0007669"/>
    <property type="project" value="UniProtKB-UniRule"/>
</dbReference>
<reference evidence="17" key="1">
    <citation type="submission" date="2020-05" db="EMBL/GenBank/DDBJ databases">
        <title>Complete genome sequence of Pseudomonas sp. Sm006.</title>
        <authorList>
            <person name="Takeuchi K."/>
            <person name="Someya N."/>
        </authorList>
    </citation>
    <scope>NUCLEOTIDE SEQUENCE</scope>
    <source>
        <strain evidence="17">Sm006</strain>
    </source>
</reference>
<dbReference type="EMBL" id="CP158373">
    <property type="protein sequence ID" value="XBY66396.1"/>
    <property type="molecule type" value="Genomic_DNA"/>
</dbReference>
<keyword evidence="6" id="KW-0547">Nucleotide-binding</keyword>
<dbReference type="Proteomes" id="UP001064896">
    <property type="component" value="Chromosome"/>
</dbReference>
<keyword evidence="10" id="KW-0472">Membrane</keyword>
<gene>
    <name evidence="18" type="primary">flhF</name>
    <name evidence="18" type="ORF">ABS648_11720</name>
    <name evidence="17" type="ORF">PSm6_42430</name>
</gene>
<keyword evidence="18" id="KW-0969">Cilium</keyword>
<organism evidence="18">
    <name type="scientific">Pseudomonas solani</name>
    <dbReference type="NCBI Taxonomy" id="2731552"/>
    <lineage>
        <taxon>Bacteria</taxon>
        <taxon>Pseudomonadati</taxon>
        <taxon>Pseudomonadota</taxon>
        <taxon>Gammaproteobacteria</taxon>
        <taxon>Pseudomonadales</taxon>
        <taxon>Pseudomonadaceae</taxon>
        <taxon>Pseudomonas</taxon>
    </lineage>
</organism>
<dbReference type="PANTHER" id="PTHR43134">
    <property type="entry name" value="SIGNAL RECOGNITION PARTICLE RECEPTOR SUBUNIT ALPHA"/>
    <property type="match status" value="1"/>
</dbReference>
<dbReference type="NCBIfam" id="TIGR03499">
    <property type="entry name" value="FlhF"/>
    <property type="match status" value="1"/>
</dbReference>
<evidence type="ECO:0000256" key="5">
    <source>
        <dbReference type="ARBA" id="ARBA00022475"/>
    </source>
</evidence>